<feature type="compositionally biased region" description="Basic and acidic residues" evidence="1">
    <location>
        <begin position="269"/>
        <end position="288"/>
    </location>
</feature>
<gene>
    <name evidence="2" type="ORF">DY000_02024357</name>
</gene>
<reference evidence="2 3" key="1">
    <citation type="journal article" date="2020" name="BMC Genomics">
        <title>Intraspecific diversification of the crop wild relative Brassica cretica Lam. using demographic model selection.</title>
        <authorList>
            <person name="Kioukis A."/>
            <person name="Michalopoulou V.A."/>
            <person name="Briers L."/>
            <person name="Pirintsos S."/>
            <person name="Studholme D.J."/>
            <person name="Pavlidis P."/>
            <person name="Sarris P.F."/>
        </authorList>
    </citation>
    <scope>NUCLEOTIDE SEQUENCE [LARGE SCALE GENOMIC DNA]</scope>
    <source>
        <strain evidence="3">cv. PFS-1207/04</strain>
    </source>
</reference>
<dbReference type="Proteomes" id="UP000266723">
    <property type="component" value="Unassembled WGS sequence"/>
</dbReference>
<sequence length="362" mass="38944">MVEVFSFLDLLFAGDRSVFLSCGPSSRLASFLGVKWRLPLSLRSFGLRNSLQRRVHNSESYCVVTVAVVVFACGLMFQTSGGPSMSVPWSLSGNRSSVISVSAAFGIVGFVNARLSPSFFSPACRLLGGSPPSMFVRRGLLELVLVLSIGTRGLKWLVVESAMFEKQCQDVAPIAPRPFCSGSLYFPKSNHNKCGFLGSSSTYPAVAKRVAKICVKVELSVSRIPASGGCLIVGLPCPNLAKLHVFSIGISTDTICPGPFGSTQLSSAYHEEERINRGSRQRERERVTDSQPASTRRTVAKREHLAYSVLACTHAPTQNSSAAADIASTAVLVRFPPATVLYQAVKTLAFQLALNPNPLHIS</sequence>
<evidence type="ECO:0000256" key="1">
    <source>
        <dbReference type="SAM" id="MobiDB-lite"/>
    </source>
</evidence>
<protein>
    <recommendedName>
        <fullName evidence="4">Transmembrane protein</fullName>
    </recommendedName>
</protein>
<proteinExistence type="predicted"/>
<feature type="region of interest" description="Disordered" evidence="1">
    <location>
        <begin position="267"/>
        <end position="298"/>
    </location>
</feature>
<name>A0ABQ7E659_BRACR</name>
<evidence type="ECO:0008006" key="4">
    <source>
        <dbReference type="Google" id="ProtNLM"/>
    </source>
</evidence>
<keyword evidence="3" id="KW-1185">Reference proteome</keyword>
<evidence type="ECO:0000313" key="2">
    <source>
        <dbReference type="EMBL" id="KAF3592095.1"/>
    </source>
</evidence>
<organism evidence="2 3">
    <name type="scientific">Brassica cretica</name>
    <name type="common">Mustard</name>
    <dbReference type="NCBI Taxonomy" id="69181"/>
    <lineage>
        <taxon>Eukaryota</taxon>
        <taxon>Viridiplantae</taxon>
        <taxon>Streptophyta</taxon>
        <taxon>Embryophyta</taxon>
        <taxon>Tracheophyta</taxon>
        <taxon>Spermatophyta</taxon>
        <taxon>Magnoliopsida</taxon>
        <taxon>eudicotyledons</taxon>
        <taxon>Gunneridae</taxon>
        <taxon>Pentapetalae</taxon>
        <taxon>rosids</taxon>
        <taxon>malvids</taxon>
        <taxon>Brassicales</taxon>
        <taxon>Brassicaceae</taxon>
        <taxon>Brassiceae</taxon>
        <taxon>Brassica</taxon>
    </lineage>
</organism>
<comment type="caution">
    <text evidence="2">The sequence shown here is derived from an EMBL/GenBank/DDBJ whole genome shotgun (WGS) entry which is preliminary data.</text>
</comment>
<accession>A0ABQ7E659</accession>
<evidence type="ECO:0000313" key="3">
    <source>
        <dbReference type="Proteomes" id="UP000266723"/>
    </source>
</evidence>
<dbReference type="EMBL" id="QGKV02000299">
    <property type="protein sequence ID" value="KAF3592095.1"/>
    <property type="molecule type" value="Genomic_DNA"/>
</dbReference>